<protein>
    <submittedName>
        <fullName evidence="3">SP-containing protein</fullName>
    </submittedName>
</protein>
<feature type="chain" id="PRO_5043825313" evidence="2">
    <location>
        <begin position="20"/>
        <end position="308"/>
    </location>
</feature>
<keyword evidence="1" id="KW-0472">Membrane</keyword>
<dbReference type="AlphaFoldDB" id="A0AAX4J8W5"/>
<dbReference type="EMBL" id="CP142726">
    <property type="protein sequence ID" value="WUR02424.1"/>
    <property type="molecule type" value="Genomic_DNA"/>
</dbReference>
<keyword evidence="1" id="KW-0812">Transmembrane</keyword>
<dbReference type="RefSeq" id="XP_065328569.1">
    <property type="nucleotide sequence ID" value="XM_065472497.1"/>
</dbReference>
<evidence type="ECO:0000313" key="4">
    <source>
        <dbReference type="Proteomes" id="UP001334084"/>
    </source>
</evidence>
<evidence type="ECO:0000256" key="1">
    <source>
        <dbReference type="SAM" id="Phobius"/>
    </source>
</evidence>
<keyword evidence="2" id="KW-0732">Signal</keyword>
<dbReference type="Proteomes" id="UP001334084">
    <property type="component" value="Chromosome 1"/>
</dbReference>
<evidence type="ECO:0000256" key="2">
    <source>
        <dbReference type="SAM" id="SignalP"/>
    </source>
</evidence>
<organism evidence="3 4">
    <name type="scientific">Vairimorpha necatrix</name>
    <dbReference type="NCBI Taxonomy" id="6039"/>
    <lineage>
        <taxon>Eukaryota</taxon>
        <taxon>Fungi</taxon>
        <taxon>Fungi incertae sedis</taxon>
        <taxon>Microsporidia</taxon>
        <taxon>Nosematidae</taxon>
        <taxon>Vairimorpha</taxon>
    </lineage>
</organism>
<keyword evidence="4" id="KW-1185">Reference proteome</keyword>
<reference evidence="3" key="1">
    <citation type="journal article" date="2024" name="BMC Genomics">
        <title>Functional annotation of a divergent genome using sequence and structure-based similarity.</title>
        <authorList>
            <person name="Svedberg D."/>
            <person name="Winiger R.R."/>
            <person name="Berg A."/>
            <person name="Sharma H."/>
            <person name="Tellgren-Roth C."/>
            <person name="Debrunner-Vossbrinck B.A."/>
            <person name="Vossbrinck C.R."/>
            <person name="Barandun J."/>
        </authorList>
    </citation>
    <scope>NUCLEOTIDE SEQUENCE</scope>
    <source>
        <strain evidence="3">Illinois isolate</strain>
    </source>
</reference>
<accession>A0AAX4J8W5</accession>
<dbReference type="KEGG" id="vnx:VNE69_01361"/>
<gene>
    <name evidence="3" type="ORF">VNE69_01361</name>
</gene>
<evidence type="ECO:0000313" key="3">
    <source>
        <dbReference type="EMBL" id="WUR02424.1"/>
    </source>
</evidence>
<feature type="signal peptide" evidence="2">
    <location>
        <begin position="1"/>
        <end position="19"/>
    </location>
</feature>
<keyword evidence="1" id="KW-1133">Transmembrane helix</keyword>
<sequence length="308" mass="35886">MSLLLRIFVFTALLLNASRNDFESLENYFNIINDEHACRRFNHILEDGEIASKGIETWRKLVWDEVTTNSIFKDMIRNTKLRERLDYLKEKFLIPITANYKVRGINEGNLSEPEKKFIDNLIHITKDMYETYNSCNKDLSDNDISFEENFKKIINNNICFKQAGNEIPFVILKKCGGKKNFYKTCFDNSGAEAFSKAVIDNQNEVLNANCTNEIYEFKDVYMPNMTELCNSKNITDPKTTETIAKYFKDWNITEICDSENTSSGLTSNQIHMLWMVLIPAAFLFGFIIYNCFRPNPKKCSNLDDYLNH</sequence>
<feature type="transmembrane region" description="Helical" evidence="1">
    <location>
        <begin position="272"/>
        <end position="292"/>
    </location>
</feature>
<name>A0AAX4J8W5_9MICR</name>
<proteinExistence type="predicted"/>
<dbReference type="GeneID" id="90540225"/>